<dbReference type="EMBL" id="CP138590">
    <property type="protein sequence ID" value="WPH03775.1"/>
    <property type="molecule type" value="Genomic_DNA"/>
</dbReference>
<keyword evidence="3" id="KW-1185">Reference proteome</keyword>
<feature type="compositionally biased region" description="Low complexity" evidence="1">
    <location>
        <begin position="23"/>
        <end position="37"/>
    </location>
</feature>
<evidence type="ECO:0000313" key="3">
    <source>
        <dbReference type="Proteomes" id="UP001303373"/>
    </source>
</evidence>
<reference evidence="2 3" key="1">
    <citation type="submission" date="2023-11" db="EMBL/GenBank/DDBJ databases">
        <title>An acidophilic fungus is an integral part of prey digestion in a carnivorous sundew plant.</title>
        <authorList>
            <person name="Tsai I.J."/>
        </authorList>
    </citation>
    <scope>NUCLEOTIDE SEQUENCE [LARGE SCALE GENOMIC DNA]</scope>
    <source>
        <strain evidence="2">169a</strain>
    </source>
</reference>
<dbReference type="Proteomes" id="UP001303373">
    <property type="component" value="Chromosome 11"/>
</dbReference>
<feature type="region of interest" description="Disordered" evidence="1">
    <location>
        <begin position="1"/>
        <end position="86"/>
    </location>
</feature>
<proteinExistence type="predicted"/>
<name>A0AAQ3M9J6_9PEZI</name>
<dbReference type="AlphaFoldDB" id="A0AAQ3M9J6"/>
<evidence type="ECO:0000256" key="1">
    <source>
        <dbReference type="SAM" id="MobiDB-lite"/>
    </source>
</evidence>
<organism evidence="2 3">
    <name type="scientific">Acrodontium crateriforme</name>
    <dbReference type="NCBI Taxonomy" id="150365"/>
    <lineage>
        <taxon>Eukaryota</taxon>
        <taxon>Fungi</taxon>
        <taxon>Dikarya</taxon>
        <taxon>Ascomycota</taxon>
        <taxon>Pezizomycotina</taxon>
        <taxon>Dothideomycetes</taxon>
        <taxon>Dothideomycetidae</taxon>
        <taxon>Mycosphaerellales</taxon>
        <taxon>Teratosphaeriaceae</taxon>
        <taxon>Acrodontium</taxon>
    </lineage>
</organism>
<protein>
    <submittedName>
        <fullName evidence="2">Uncharacterized protein</fullName>
    </submittedName>
</protein>
<feature type="compositionally biased region" description="Polar residues" evidence="1">
    <location>
        <begin position="43"/>
        <end position="78"/>
    </location>
</feature>
<feature type="compositionally biased region" description="Basic and acidic residues" evidence="1">
    <location>
        <begin position="12"/>
        <end position="22"/>
    </location>
</feature>
<sequence>MFPVESLPSAYYEERANTDAARRTAQQQQEALRRTQQVALQKLASTATHNVSRAQPQAQPQHLMQNSHLQRPQLSRPASSGLLGNLFQGFSRSATPTCTPAGTPSIEKKEPVCIPMSDEMERLIAEKKRDADICAMPAW</sequence>
<accession>A0AAQ3M9J6</accession>
<evidence type="ECO:0000313" key="2">
    <source>
        <dbReference type="EMBL" id="WPH03775.1"/>
    </source>
</evidence>
<gene>
    <name evidence="2" type="ORF">R9X50_00665800</name>
</gene>